<evidence type="ECO:0000313" key="2">
    <source>
        <dbReference type="EMBL" id="MCP2364317.1"/>
    </source>
</evidence>
<dbReference type="Proteomes" id="UP001139648">
    <property type="component" value="Unassembled WGS sequence"/>
</dbReference>
<keyword evidence="1" id="KW-0732">Signal</keyword>
<name>A0A9X2GUX8_9ACTN</name>
<protein>
    <recommendedName>
        <fullName evidence="4">Lipoprotein</fullName>
    </recommendedName>
</protein>
<reference evidence="2" key="1">
    <citation type="submission" date="2022-06" db="EMBL/GenBank/DDBJ databases">
        <title>Sequencing the genomes of 1000 actinobacteria strains.</title>
        <authorList>
            <person name="Klenk H.-P."/>
        </authorList>
    </citation>
    <scope>NUCLEOTIDE SEQUENCE</scope>
    <source>
        <strain evidence="2">DSM 46694</strain>
    </source>
</reference>
<dbReference type="RefSeq" id="WP_253756669.1">
    <property type="nucleotide sequence ID" value="NZ_BAABKA010000012.1"/>
</dbReference>
<feature type="chain" id="PRO_5040883461" description="Lipoprotein" evidence="1">
    <location>
        <begin position="32"/>
        <end position="98"/>
    </location>
</feature>
<proteinExistence type="predicted"/>
<dbReference type="AlphaFoldDB" id="A0A9X2GUX8"/>
<comment type="caution">
    <text evidence="2">The sequence shown here is derived from an EMBL/GenBank/DDBJ whole genome shotgun (WGS) entry which is preliminary data.</text>
</comment>
<organism evidence="2 3">
    <name type="scientific">Nonomuraea thailandensis</name>
    <dbReference type="NCBI Taxonomy" id="1188745"/>
    <lineage>
        <taxon>Bacteria</taxon>
        <taxon>Bacillati</taxon>
        <taxon>Actinomycetota</taxon>
        <taxon>Actinomycetes</taxon>
        <taxon>Streptosporangiales</taxon>
        <taxon>Streptosporangiaceae</taxon>
        <taxon>Nonomuraea</taxon>
    </lineage>
</organism>
<sequence length="98" mass="10561">MGTNRTAVARITALAALILGLAALTACKPIAQTPAYPDVTGTVDTARTWQTGPESRKTHHYELTVKHDGKTTKVTVTEAIYDACKAKLPDCLPVYDDF</sequence>
<gene>
    <name evidence="2" type="ORF">HD597_011337</name>
</gene>
<dbReference type="PROSITE" id="PS51257">
    <property type="entry name" value="PROKAR_LIPOPROTEIN"/>
    <property type="match status" value="1"/>
</dbReference>
<evidence type="ECO:0000256" key="1">
    <source>
        <dbReference type="SAM" id="SignalP"/>
    </source>
</evidence>
<accession>A0A9X2GUX8</accession>
<evidence type="ECO:0008006" key="4">
    <source>
        <dbReference type="Google" id="ProtNLM"/>
    </source>
</evidence>
<dbReference type="EMBL" id="JAMZEB010000002">
    <property type="protein sequence ID" value="MCP2364317.1"/>
    <property type="molecule type" value="Genomic_DNA"/>
</dbReference>
<evidence type="ECO:0000313" key="3">
    <source>
        <dbReference type="Proteomes" id="UP001139648"/>
    </source>
</evidence>
<feature type="signal peptide" evidence="1">
    <location>
        <begin position="1"/>
        <end position="31"/>
    </location>
</feature>
<keyword evidence="3" id="KW-1185">Reference proteome</keyword>